<name>A0A2W2H771_9ACTN</name>
<comment type="caution">
    <text evidence="4">The sequence shown here is derived from an EMBL/GenBank/DDBJ whole genome shotgun (WGS) entry which is preliminary data.</text>
</comment>
<evidence type="ECO:0000256" key="1">
    <source>
        <dbReference type="SAM" id="MobiDB-lite"/>
    </source>
</evidence>
<dbReference type="Pfam" id="PF07811">
    <property type="entry name" value="TadE"/>
    <property type="match status" value="1"/>
</dbReference>
<accession>A0A2W2H771</accession>
<dbReference type="AlphaFoldDB" id="A0A2W2H771"/>
<keyword evidence="2" id="KW-0812">Transmembrane</keyword>
<keyword evidence="5" id="KW-1185">Reference proteome</keyword>
<feature type="region of interest" description="Disordered" evidence="1">
    <location>
        <begin position="1"/>
        <end position="37"/>
    </location>
</feature>
<evidence type="ECO:0000259" key="3">
    <source>
        <dbReference type="Pfam" id="PF07811"/>
    </source>
</evidence>
<reference evidence="4 5" key="1">
    <citation type="submission" date="2018-01" db="EMBL/GenBank/DDBJ databases">
        <title>Draft genome sequence of Sphaerisporangium sp. 7K107.</title>
        <authorList>
            <person name="Sahin N."/>
            <person name="Saygin H."/>
            <person name="Ay H."/>
        </authorList>
    </citation>
    <scope>NUCLEOTIDE SEQUENCE [LARGE SCALE GENOMIC DNA]</scope>
    <source>
        <strain evidence="4 5">7K107</strain>
    </source>
</reference>
<feature type="transmembrane region" description="Helical" evidence="2">
    <location>
        <begin position="46"/>
        <end position="65"/>
    </location>
</feature>
<sequence length="155" mass="16905">MGGHRRRGVPARHRRGSQAHQRRQRTPRQDQMSRRERGSATLEATVIYPMVLLLILLAVNAAMWFHARAIALAAAQEGLRAGRAHGAGLTTGQTAARDFLRQTGGNFLTSPSVRAERTGGSVQMVVTGRAISLIPLLDLGVEQVARAPLERWTTP</sequence>
<feature type="domain" description="TadE-like" evidence="3">
    <location>
        <begin position="38"/>
        <end position="80"/>
    </location>
</feature>
<gene>
    <name evidence="4" type="ORF">C1I98_15165</name>
</gene>
<protein>
    <recommendedName>
        <fullName evidence="3">TadE-like domain-containing protein</fullName>
    </recommendedName>
</protein>
<proteinExistence type="predicted"/>
<feature type="compositionally biased region" description="Basic residues" evidence="1">
    <location>
        <begin position="1"/>
        <end position="26"/>
    </location>
</feature>
<organism evidence="4 5">
    <name type="scientific">Spongiactinospora gelatinilytica</name>
    <dbReference type="NCBI Taxonomy" id="2666298"/>
    <lineage>
        <taxon>Bacteria</taxon>
        <taxon>Bacillati</taxon>
        <taxon>Actinomycetota</taxon>
        <taxon>Actinomycetes</taxon>
        <taxon>Streptosporangiales</taxon>
        <taxon>Streptosporangiaceae</taxon>
        <taxon>Spongiactinospora</taxon>
    </lineage>
</organism>
<dbReference type="Proteomes" id="UP000248544">
    <property type="component" value="Unassembled WGS sequence"/>
</dbReference>
<keyword evidence="2" id="KW-0472">Membrane</keyword>
<dbReference type="InterPro" id="IPR012495">
    <property type="entry name" value="TadE-like_dom"/>
</dbReference>
<evidence type="ECO:0000256" key="2">
    <source>
        <dbReference type="SAM" id="Phobius"/>
    </source>
</evidence>
<evidence type="ECO:0000313" key="4">
    <source>
        <dbReference type="EMBL" id="PZG45890.1"/>
    </source>
</evidence>
<keyword evidence="2" id="KW-1133">Transmembrane helix</keyword>
<evidence type="ECO:0000313" key="5">
    <source>
        <dbReference type="Proteomes" id="UP000248544"/>
    </source>
</evidence>
<dbReference type="EMBL" id="POUA01000102">
    <property type="protein sequence ID" value="PZG45890.1"/>
    <property type="molecule type" value="Genomic_DNA"/>
</dbReference>
<feature type="compositionally biased region" description="Basic and acidic residues" evidence="1">
    <location>
        <begin position="27"/>
        <end position="37"/>
    </location>
</feature>